<dbReference type="GO" id="GO:0016020">
    <property type="term" value="C:membrane"/>
    <property type="evidence" value="ECO:0007669"/>
    <property type="project" value="UniProtKB-SubCell"/>
</dbReference>
<feature type="transmembrane region" description="Helical" evidence="5">
    <location>
        <begin position="183"/>
        <end position="201"/>
    </location>
</feature>
<feature type="transmembrane region" description="Helical" evidence="5">
    <location>
        <begin position="99"/>
        <end position="120"/>
    </location>
</feature>
<sequence length="241" mass="26699">MNAAFFTDVETGHPLEKDFAYKNNVAQAQISIRMGFLRKVYGILFAQLSITVLCAGAMFLFRDELLSAVQLSSALPLITFIGSIGFLVALMFKKHQTPLNYLLLLGFTICESLLIGFVVLAYSARVVLQAFALTTAVTFCLMAYAMQSKHDFSQWGAGLFAGLLVLILAAPLNFFIGSSVFEFSIAAGGSVLFCLLIVYDTHRIMHYCSAEDYVVACVDLYLDILNLFVYLLRVLRSMDNQ</sequence>
<comment type="similarity">
    <text evidence="5">Belongs to the BI1 family.</text>
</comment>
<dbReference type="AlphaFoldDB" id="A0A4E0RXY3"/>
<dbReference type="InterPro" id="IPR006214">
    <property type="entry name" value="Bax_inhibitor_1-related"/>
</dbReference>
<evidence type="ECO:0000256" key="4">
    <source>
        <dbReference type="ARBA" id="ARBA00023136"/>
    </source>
</evidence>
<evidence type="ECO:0000256" key="2">
    <source>
        <dbReference type="ARBA" id="ARBA00022692"/>
    </source>
</evidence>
<evidence type="ECO:0000256" key="3">
    <source>
        <dbReference type="ARBA" id="ARBA00022989"/>
    </source>
</evidence>
<comment type="caution">
    <text evidence="6">The sequence shown here is derived from an EMBL/GenBank/DDBJ whole genome shotgun (WGS) entry which is preliminary data.</text>
</comment>
<feature type="transmembrane region" description="Helical" evidence="5">
    <location>
        <begin position="157"/>
        <end position="177"/>
    </location>
</feature>
<protein>
    <submittedName>
        <fullName evidence="6">Golgi antiapoptotic protein</fullName>
    </submittedName>
</protein>
<keyword evidence="4 5" id="KW-0472">Membrane</keyword>
<organism evidence="6 7">
    <name type="scientific">Fasciola hepatica</name>
    <name type="common">Liver fluke</name>
    <dbReference type="NCBI Taxonomy" id="6192"/>
    <lineage>
        <taxon>Eukaryota</taxon>
        <taxon>Metazoa</taxon>
        <taxon>Spiralia</taxon>
        <taxon>Lophotrochozoa</taxon>
        <taxon>Platyhelminthes</taxon>
        <taxon>Trematoda</taxon>
        <taxon>Digenea</taxon>
        <taxon>Plagiorchiida</taxon>
        <taxon>Echinostomata</taxon>
        <taxon>Echinostomatoidea</taxon>
        <taxon>Fasciolidae</taxon>
        <taxon>Fasciola</taxon>
    </lineage>
</organism>
<keyword evidence="3 5" id="KW-1133">Transmembrane helix</keyword>
<reference evidence="6" key="1">
    <citation type="submission" date="2019-03" db="EMBL/GenBank/DDBJ databases">
        <title>Improved annotation for the trematode Fasciola hepatica.</title>
        <authorList>
            <person name="Choi Y.-J."/>
            <person name="Martin J."/>
            <person name="Mitreva M."/>
        </authorList>
    </citation>
    <scope>NUCLEOTIDE SEQUENCE [LARGE SCALE GENOMIC DNA]</scope>
</reference>
<comment type="subcellular location">
    <subcellularLocation>
        <location evidence="1">Membrane</location>
        <topology evidence="1">Multi-pass membrane protein</topology>
    </subcellularLocation>
</comment>
<evidence type="ECO:0000256" key="1">
    <source>
        <dbReference type="ARBA" id="ARBA00004141"/>
    </source>
</evidence>
<feature type="transmembrane region" description="Helical" evidence="5">
    <location>
        <begin position="126"/>
        <end position="145"/>
    </location>
</feature>
<feature type="transmembrane region" description="Helical" evidence="5">
    <location>
        <begin position="213"/>
        <end position="232"/>
    </location>
</feature>
<dbReference type="PANTHER" id="PTHR23291">
    <property type="entry name" value="BAX INHIBITOR-RELATED"/>
    <property type="match status" value="1"/>
</dbReference>
<dbReference type="EMBL" id="JXXN02003980">
    <property type="protein sequence ID" value="THD20980.1"/>
    <property type="molecule type" value="Genomic_DNA"/>
</dbReference>
<dbReference type="GO" id="GO:0043066">
    <property type="term" value="P:negative regulation of apoptotic process"/>
    <property type="evidence" value="ECO:0007669"/>
    <property type="project" value="TreeGrafter"/>
</dbReference>
<dbReference type="Pfam" id="PF01027">
    <property type="entry name" value="Bax1-I"/>
    <property type="match status" value="1"/>
</dbReference>
<evidence type="ECO:0000256" key="5">
    <source>
        <dbReference type="RuleBase" id="RU004379"/>
    </source>
</evidence>
<feature type="transmembrane region" description="Helical" evidence="5">
    <location>
        <begin position="40"/>
        <end position="61"/>
    </location>
</feature>
<feature type="transmembrane region" description="Helical" evidence="5">
    <location>
        <begin position="73"/>
        <end position="92"/>
    </location>
</feature>
<name>A0A4E0RXY3_FASHE</name>
<keyword evidence="2 5" id="KW-0812">Transmembrane</keyword>
<dbReference type="Proteomes" id="UP000230066">
    <property type="component" value="Unassembled WGS sequence"/>
</dbReference>
<dbReference type="PANTHER" id="PTHR23291:SF50">
    <property type="entry name" value="PROTEIN LIFEGUARD 4"/>
    <property type="match status" value="1"/>
</dbReference>
<evidence type="ECO:0000313" key="7">
    <source>
        <dbReference type="Proteomes" id="UP000230066"/>
    </source>
</evidence>
<proteinExistence type="inferred from homology"/>
<evidence type="ECO:0000313" key="6">
    <source>
        <dbReference type="EMBL" id="THD20980.1"/>
    </source>
</evidence>
<gene>
    <name evidence="6" type="ORF">D915_008065</name>
</gene>
<accession>A0A4E0RXY3</accession>
<keyword evidence="7" id="KW-1185">Reference proteome</keyword>